<dbReference type="CDD" id="cd22394">
    <property type="entry name" value="KH-I_KRR1_rpt2"/>
    <property type="match status" value="1"/>
</dbReference>
<gene>
    <name evidence="12" type="ORF">BaRGS_00016785</name>
</gene>
<evidence type="ECO:0000259" key="11">
    <source>
        <dbReference type="Pfam" id="PF21800"/>
    </source>
</evidence>
<evidence type="ECO:0000256" key="2">
    <source>
        <dbReference type="ARBA" id="ARBA00009344"/>
    </source>
</evidence>
<evidence type="ECO:0000256" key="5">
    <source>
        <dbReference type="ARBA" id="ARBA00022884"/>
    </source>
</evidence>
<dbReference type="GO" id="GO:0003723">
    <property type="term" value="F:RNA binding"/>
    <property type="evidence" value="ECO:0007669"/>
    <property type="project" value="UniProtKB-KW"/>
</dbReference>
<organism evidence="12 13">
    <name type="scientific">Batillaria attramentaria</name>
    <dbReference type="NCBI Taxonomy" id="370345"/>
    <lineage>
        <taxon>Eukaryota</taxon>
        <taxon>Metazoa</taxon>
        <taxon>Spiralia</taxon>
        <taxon>Lophotrochozoa</taxon>
        <taxon>Mollusca</taxon>
        <taxon>Gastropoda</taxon>
        <taxon>Caenogastropoda</taxon>
        <taxon>Sorbeoconcha</taxon>
        <taxon>Cerithioidea</taxon>
        <taxon>Batillariidae</taxon>
        <taxon>Batillaria</taxon>
    </lineage>
</organism>
<dbReference type="InterPro" id="IPR036612">
    <property type="entry name" value="KH_dom_type_1_sf"/>
</dbReference>
<dbReference type="InterPro" id="IPR048548">
    <property type="entry name" value="KRR1-like_KH2"/>
</dbReference>
<evidence type="ECO:0000256" key="3">
    <source>
        <dbReference type="ARBA" id="ARBA00022517"/>
    </source>
</evidence>
<keyword evidence="3 8" id="KW-0690">Ribosome biogenesis</keyword>
<comment type="caution">
    <text evidence="12">The sequence shown here is derived from an EMBL/GenBank/DDBJ whole genome shotgun (WGS) entry which is preliminary data.</text>
</comment>
<dbReference type="GO" id="GO:0006364">
    <property type="term" value="P:rRNA processing"/>
    <property type="evidence" value="ECO:0007669"/>
    <property type="project" value="UniProtKB-KW"/>
</dbReference>
<dbReference type="PANTHER" id="PTHR12581:SF0">
    <property type="entry name" value="KRR1 SMALL SUBUNIT PROCESSOME COMPONENT HOMOLOG"/>
    <property type="match status" value="1"/>
</dbReference>
<evidence type="ECO:0000256" key="9">
    <source>
        <dbReference type="SAM" id="MobiDB-lite"/>
    </source>
</evidence>
<keyword evidence="13" id="KW-1185">Reference proteome</keyword>
<dbReference type="Proteomes" id="UP001519460">
    <property type="component" value="Unassembled WGS sequence"/>
</dbReference>
<dbReference type="PANTHER" id="PTHR12581">
    <property type="entry name" value="HIV-1 REV BINDING PROTEIN 2, 3"/>
    <property type="match status" value="1"/>
</dbReference>
<keyword evidence="5 8" id="KW-0694">RNA-binding</keyword>
<evidence type="ECO:0000256" key="6">
    <source>
        <dbReference type="ARBA" id="ARBA00023242"/>
    </source>
</evidence>
<dbReference type="PIRSF" id="PIRSF006515">
    <property type="entry name" value="KRR1"/>
    <property type="match status" value="1"/>
</dbReference>
<protein>
    <recommendedName>
        <fullName evidence="8">KRR1 small subunit processome component</fullName>
    </recommendedName>
    <alternativeName>
        <fullName evidence="8">KRR-R motif-containing protein 1</fullName>
    </alternativeName>
</protein>
<dbReference type="EMBL" id="JACVVK020000108">
    <property type="protein sequence ID" value="KAK7491939.1"/>
    <property type="molecule type" value="Genomic_DNA"/>
</dbReference>
<dbReference type="InterPro" id="IPR041174">
    <property type="entry name" value="KRR1-like_KH1"/>
</dbReference>
<comment type="subcellular location">
    <subcellularLocation>
        <location evidence="1 8">Nucleus</location>
        <location evidence="1 8">Nucleolus</location>
    </subcellularLocation>
</comment>
<dbReference type="CDD" id="cd22393">
    <property type="entry name" value="KH-I_KRR1_rpt1"/>
    <property type="match status" value="1"/>
</dbReference>
<dbReference type="SUPFAM" id="SSF54791">
    <property type="entry name" value="Eukaryotic type KH-domain (KH-domain type I)"/>
    <property type="match status" value="1"/>
</dbReference>
<feature type="region of interest" description="Disordered" evidence="9">
    <location>
        <begin position="227"/>
        <end position="307"/>
    </location>
</feature>
<dbReference type="Gene3D" id="3.30.1370.10">
    <property type="entry name" value="K Homology domain, type 1"/>
    <property type="match status" value="2"/>
</dbReference>
<feature type="domain" description="KRR1 small subunit processome component second KH" evidence="11">
    <location>
        <begin position="117"/>
        <end position="207"/>
    </location>
</feature>
<evidence type="ECO:0000259" key="10">
    <source>
        <dbReference type="Pfam" id="PF17903"/>
    </source>
</evidence>
<keyword evidence="4 8" id="KW-0698">rRNA processing</keyword>
<reference evidence="12 13" key="1">
    <citation type="journal article" date="2023" name="Sci. Data">
        <title>Genome assembly of the Korean intertidal mud-creeper Batillaria attramentaria.</title>
        <authorList>
            <person name="Patra A.K."/>
            <person name="Ho P.T."/>
            <person name="Jun S."/>
            <person name="Lee S.J."/>
            <person name="Kim Y."/>
            <person name="Won Y.J."/>
        </authorList>
    </citation>
    <scope>NUCLEOTIDE SEQUENCE [LARGE SCALE GENOMIC DNA]</scope>
    <source>
        <strain evidence="12">Wonlab-2016</strain>
    </source>
</reference>
<dbReference type="InterPro" id="IPR048549">
    <property type="entry name" value="KRR1-like_KH2_euk"/>
</dbReference>
<evidence type="ECO:0000256" key="7">
    <source>
        <dbReference type="ARBA" id="ARBA00023274"/>
    </source>
</evidence>
<keyword evidence="7 8" id="KW-0687">Ribonucleoprotein</keyword>
<evidence type="ECO:0000313" key="12">
    <source>
        <dbReference type="EMBL" id="KAK7491939.1"/>
    </source>
</evidence>
<proteinExistence type="inferred from homology"/>
<dbReference type="InterPro" id="IPR048550">
    <property type="entry name" value="KRR1-like_KH1_euk"/>
</dbReference>
<dbReference type="FunFam" id="3.30.1370.10:FF:000014">
    <property type="entry name" value="KRR1 small subunit processome component"/>
    <property type="match status" value="1"/>
</dbReference>
<comment type="similarity">
    <text evidence="2 8">Belongs to the KRR1 family.</text>
</comment>
<evidence type="ECO:0000256" key="1">
    <source>
        <dbReference type="ARBA" id="ARBA00004604"/>
    </source>
</evidence>
<comment type="subunit">
    <text evidence="8">Component of the ribosomal small subunit (SSU) processome.</text>
</comment>
<dbReference type="GO" id="GO:0005730">
    <property type="term" value="C:nucleolus"/>
    <property type="evidence" value="ECO:0007669"/>
    <property type="project" value="UniProtKB-SubCell"/>
</dbReference>
<accession>A0ABD0KXH4</accession>
<evidence type="ECO:0000256" key="8">
    <source>
        <dbReference type="PIRNR" id="PIRNR006515"/>
    </source>
</evidence>
<sequence length="307" mass="35598">MATTKTTEDLLTVPDGWKEPKFTRADNPHGLCAESSFAVLFPKYREKYLRECWSRVKKKLGEINIKADLDLVEGSMTVSTTRNTWDPFAIINARDCVKLLSRSVPFEQAARVLEDGVACDIIKIKSLVRNAERFIKRRQRLVGPDGSTLKAIELLTNCYVLVQGGTVAAVGPHKGLKEVRRIAEDCMRNIHPVYNIKTMMIKHELAKDERLRNESWDRFLPKFKTKNVKRKKPKKKRVKKQYTPFPPPQLESKVDKELATGEYFLKTEQKQAKKTQERKEKEKKAKEEREKRRNKAFIPPKEKKTQS</sequence>
<keyword evidence="6 8" id="KW-0539">Nucleus</keyword>
<dbReference type="InterPro" id="IPR024166">
    <property type="entry name" value="rRNA_assembly_KRR1"/>
</dbReference>
<dbReference type="GO" id="GO:1990904">
    <property type="term" value="C:ribonucleoprotein complex"/>
    <property type="evidence" value="ECO:0007669"/>
    <property type="project" value="UniProtKB-KW"/>
</dbReference>
<feature type="compositionally biased region" description="Basic residues" evidence="9">
    <location>
        <begin position="227"/>
        <end position="240"/>
    </location>
</feature>
<evidence type="ECO:0000313" key="13">
    <source>
        <dbReference type="Proteomes" id="UP001519460"/>
    </source>
</evidence>
<dbReference type="Pfam" id="PF17903">
    <property type="entry name" value="KH_KRR1_1st"/>
    <property type="match status" value="1"/>
</dbReference>
<feature type="compositionally biased region" description="Basic and acidic residues" evidence="9">
    <location>
        <begin position="252"/>
        <end position="291"/>
    </location>
</feature>
<dbReference type="Pfam" id="PF21800">
    <property type="entry name" value="KH_KRR1_2nd"/>
    <property type="match status" value="1"/>
</dbReference>
<evidence type="ECO:0000256" key="4">
    <source>
        <dbReference type="ARBA" id="ARBA00022552"/>
    </source>
</evidence>
<dbReference type="AlphaFoldDB" id="A0ABD0KXH4"/>
<name>A0ABD0KXH4_9CAEN</name>
<feature type="domain" description="KRR1 small subunit processome component first KH" evidence="10">
    <location>
        <begin position="35"/>
        <end position="115"/>
    </location>
</feature>
<comment type="function">
    <text evidence="8">Required for 40S ribosome biogenesis. Involved in nucleolar processing of pre-18S ribosomal RNA and ribosome assembly.</text>
</comment>
<dbReference type="FunFam" id="3.30.1370.10:FF:000011">
    <property type="entry name" value="KRR1 small subunit processome component"/>
    <property type="match status" value="1"/>
</dbReference>